<dbReference type="EMBL" id="CP128399">
    <property type="protein sequence ID" value="WJW67041.1"/>
    <property type="molecule type" value="Genomic_DNA"/>
</dbReference>
<dbReference type="SUPFAM" id="SSF56784">
    <property type="entry name" value="HAD-like"/>
    <property type="match status" value="1"/>
</dbReference>
<evidence type="ECO:0000256" key="1">
    <source>
        <dbReference type="ARBA" id="ARBA00001946"/>
    </source>
</evidence>
<dbReference type="AlphaFoldDB" id="A0A8T7M0Z1"/>
<comment type="cofactor">
    <cofactor evidence="1">
        <name>Mg(2+)</name>
        <dbReference type="ChEBI" id="CHEBI:18420"/>
    </cofactor>
</comment>
<dbReference type="SFLD" id="SFLDG01129">
    <property type="entry name" value="C1.5:_HAD__Beta-PGM__Phosphata"/>
    <property type="match status" value="1"/>
</dbReference>
<dbReference type="Pfam" id="PF00702">
    <property type="entry name" value="Hydrolase"/>
    <property type="match status" value="1"/>
</dbReference>
<keyword evidence="3 5" id="KW-0378">Hydrolase</keyword>
<reference evidence="5 7" key="1">
    <citation type="submission" date="2020-06" db="EMBL/GenBank/DDBJ databases">
        <title>Anoxygenic phototrophic Chloroflexota member uses a Type I reaction center.</title>
        <authorList>
            <person name="Tsuji J.M."/>
            <person name="Shaw N.A."/>
            <person name="Nagashima S."/>
            <person name="Venkiteswaran J."/>
            <person name="Schiff S.L."/>
            <person name="Hanada S."/>
            <person name="Tank M."/>
            <person name="Neufeld J.D."/>
        </authorList>
    </citation>
    <scope>NUCLEOTIDE SEQUENCE [LARGE SCALE GENOMIC DNA]</scope>
    <source>
        <strain evidence="5">L227-S17</strain>
    </source>
</reference>
<dbReference type="InterPro" id="IPR023214">
    <property type="entry name" value="HAD_sf"/>
</dbReference>
<dbReference type="GO" id="GO:0016791">
    <property type="term" value="F:phosphatase activity"/>
    <property type="evidence" value="ECO:0007669"/>
    <property type="project" value="TreeGrafter"/>
</dbReference>
<accession>A0A8T7M0Z1</accession>
<evidence type="ECO:0000313" key="5">
    <source>
        <dbReference type="EMBL" id="NWJ45161.1"/>
    </source>
</evidence>
<dbReference type="GO" id="GO:0044281">
    <property type="term" value="P:small molecule metabolic process"/>
    <property type="evidence" value="ECO:0007669"/>
    <property type="project" value="UniProtKB-ARBA"/>
</dbReference>
<evidence type="ECO:0000256" key="4">
    <source>
        <dbReference type="ARBA" id="ARBA00022842"/>
    </source>
</evidence>
<evidence type="ECO:0000313" key="6">
    <source>
        <dbReference type="EMBL" id="WJW67041.1"/>
    </source>
</evidence>
<dbReference type="EMBL" id="JACATZ010000001">
    <property type="protein sequence ID" value="NWJ45161.1"/>
    <property type="molecule type" value="Genomic_DNA"/>
</dbReference>
<keyword evidence="8" id="KW-1185">Reference proteome</keyword>
<dbReference type="InterPro" id="IPR051400">
    <property type="entry name" value="HAD-like_hydrolase"/>
</dbReference>
<dbReference type="PRINTS" id="PR00413">
    <property type="entry name" value="HADHALOGNASE"/>
</dbReference>
<dbReference type="InterPro" id="IPR036412">
    <property type="entry name" value="HAD-like_sf"/>
</dbReference>
<keyword evidence="4" id="KW-0460">Magnesium</keyword>
<dbReference type="Proteomes" id="UP000521676">
    <property type="component" value="Unassembled WGS sequence"/>
</dbReference>
<evidence type="ECO:0000256" key="2">
    <source>
        <dbReference type="ARBA" id="ARBA00022723"/>
    </source>
</evidence>
<dbReference type="NCBIfam" id="TIGR01549">
    <property type="entry name" value="HAD-SF-IA-v1"/>
    <property type="match status" value="1"/>
</dbReference>
<gene>
    <name evidence="5" type="ORF">HXX08_04700</name>
    <name evidence="6" type="ORF">OZ401_000289</name>
</gene>
<dbReference type="SFLD" id="SFLDS00003">
    <property type="entry name" value="Haloacid_Dehalogenase"/>
    <property type="match status" value="1"/>
</dbReference>
<evidence type="ECO:0000313" key="7">
    <source>
        <dbReference type="Proteomes" id="UP000521676"/>
    </source>
</evidence>
<dbReference type="PANTHER" id="PTHR46470:SF2">
    <property type="entry name" value="GLYCERALDEHYDE 3-PHOSPHATE PHOSPHATASE"/>
    <property type="match status" value="1"/>
</dbReference>
<keyword evidence="2" id="KW-0479">Metal-binding</keyword>
<dbReference type="InterPro" id="IPR006439">
    <property type="entry name" value="HAD-SF_hydro_IA"/>
</dbReference>
<name>A0A8T7M0Z1_9CHLR</name>
<organism evidence="5 7">
    <name type="scientific">Candidatus Chlorohelix allophototropha</name>
    <dbReference type="NCBI Taxonomy" id="3003348"/>
    <lineage>
        <taxon>Bacteria</taxon>
        <taxon>Bacillati</taxon>
        <taxon>Chloroflexota</taxon>
        <taxon>Chloroflexia</taxon>
        <taxon>Candidatus Chloroheliales</taxon>
        <taxon>Candidatus Chloroheliaceae</taxon>
        <taxon>Candidatus Chlorohelix</taxon>
    </lineage>
</organism>
<evidence type="ECO:0000313" key="8">
    <source>
        <dbReference type="Proteomes" id="UP001431572"/>
    </source>
</evidence>
<dbReference type="GO" id="GO:0046872">
    <property type="term" value="F:metal ion binding"/>
    <property type="evidence" value="ECO:0007669"/>
    <property type="project" value="UniProtKB-KW"/>
</dbReference>
<protein>
    <submittedName>
        <fullName evidence="5">HAD family hydrolase</fullName>
    </submittedName>
</protein>
<reference evidence="6" key="2">
    <citation type="journal article" date="2024" name="Nature">
        <title>Anoxygenic phototroph of the Chloroflexota uses a type I reaction centre.</title>
        <authorList>
            <person name="Tsuji J.M."/>
            <person name="Shaw N.A."/>
            <person name="Nagashima S."/>
            <person name="Venkiteswaran J.J."/>
            <person name="Schiff S.L."/>
            <person name="Watanabe T."/>
            <person name="Fukui M."/>
            <person name="Hanada S."/>
            <person name="Tank M."/>
            <person name="Neufeld J.D."/>
        </authorList>
    </citation>
    <scope>NUCLEOTIDE SEQUENCE</scope>
    <source>
        <strain evidence="6">L227-S17</strain>
    </source>
</reference>
<proteinExistence type="predicted"/>
<dbReference type="RefSeq" id="WP_341468936.1">
    <property type="nucleotide sequence ID" value="NZ_CP128399.1"/>
</dbReference>
<dbReference type="Proteomes" id="UP001431572">
    <property type="component" value="Chromosome 1"/>
</dbReference>
<dbReference type="PANTHER" id="PTHR46470">
    <property type="entry name" value="N-ACYLNEURAMINATE-9-PHOSPHATASE"/>
    <property type="match status" value="1"/>
</dbReference>
<dbReference type="Gene3D" id="3.40.50.1000">
    <property type="entry name" value="HAD superfamily/HAD-like"/>
    <property type="match status" value="1"/>
</dbReference>
<evidence type="ECO:0000256" key="3">
    <source>
        <dbReference type="ARBA" id="ARBA00022801"/>
    </source>
</evidence>
<sequence length="245" mass="28026">MTIRAVLLDLGDTLISGNITSGDTETIWEEVYCTLINPCHDSSIPSLPTIRAAIKEHVHNQMAQVWKYKIEKEQDALEMYNIAFAATGFEVDTCFIHRVLELEHKLLYRHLVRVGPTVFSTLQLLRERGYLLGLCSNFCNLTEVVYESLREVKLLEQFDQTAVSCEVGWRKPSPRIYAAICERLAVAPEECLFVGDRLIEDVKGPQEYGMRAILTHEFRQEDPTPEIQPFAVITRLDQLLAQLEE</sequence>